<dbReference type="AlphaFoldDB" id="A0AAE0B324"/>
<reference evidence="1" key="1">
    <citation type="journal article" date="2023" name="Plant J.">
        <title>Genome sequences and population genomics provide insights into the demographic history, inbreeding, and mutation load of two 'living fossil' tree species of Dipteronia.</title>
        <authorList>
            <person name="Feng Y."/>
            <person name="Comes H.P."/>
            <person name="Chen J."/>
            <person name="Zhu S."/>
            <person name="Lu R."/>
            <person name="Zhang X."/>
            <person name="Li P."/>
            <person name="Qiu J."/>
            <person name="Olsen K.M."/>
            <person name="Qiu Y."/>
        </authorList>
    </citation>
    <scope>NUCLEOTIDE SEQUENCE</scope>
    <source>
        <strain evidence="1">NBL</strain>
    </source>
</reference>
<protein>
    <submittedName>
        <fullName evidence="1">Uncharacterized protein</fullName>
    </submittedName>
</protein>
<evidence type="ECO:0000313" key="1">
    <source>
        <dbReference type="EMBL" id="KAK3228462.1"/>
    </source>
</evidence>
<gene>
    <name evidence="1" type="ORF">Dsin_000343</name>
</gene>
<sequence length="74" mass="8551">MADKEALIEQLFDIIRSMEEKGLLDFHFRVNYSLHKEACDPYYFAELLSNLCSDSQISIRGSNQSITKSLKNYA</sequence>
<keyword evidence="2" id="KW-1185">Reference proteome</keyword>
<name>A0AAE0B324_9ROSI</name>
<dbReference type="EMBL" id="JANJYJ010000001">
    <property type="protein sequence ID" value="KAK3228462.1"/>
    <property type="molecule type" value="Genomic_DNA"/>
</dbReference>
<accession>A0AAE0B324</accession>
<evidence type="ECO:0000313" key="2">
    <source>
        <dbReference type="Proteomes" id="UP001281410"/>
    </source>
</evidence>
<proteinExistence type="predicted"/>
<dbReference type="Proteomes" id="UP001281410">
    <property type="component" value="Unassembled WGS sequence"/>
</dbReference>
<organism evidence="1 2">
    <name type="scientific">Dipteronia sinensis</name>
    <dbReference type="NCBI Taxonomy" id="43782"/>
    <lineage>
        <taxon>Eukaryota</taxon>
        <taxon>Viridiplantae</taxon>
        <taxon>Streptophyta</taxon>
        <taxon>Embryophyta</taxon>
        <taxon>Tracheophyta</taxon>
        <taxon>Spermatophyta</taxon>
        <taxon>Magnoliopsida</taxon>
        <taxon>eudicotyledons</taxon>
        <taxon>Gunneridae</taxon>
        <taxon>Pentapetalae</taxon>
        <taxon>rosids</taxon>
        <taxon>malvids</taxon>
        <taxon>Sapindales</taxon>
        <taxon>Sapindaceae</taxon>
        <taxon>Hippocastanoideae</taxon>
        <taxon>Acereae</taxon>
        <taxon>Dipteronia</taxon>
    </lineage>
</organism>
<comment type="caution">
    <text evidence="1">The sequence shown here is derived from an EMBL/GenBank/DDBJ whole genome shotgun (WGS) entry which is preliminary data.</text>
</comment>